<dbReference type="Gene3D" id="2.40.160.20">
    <property type="match status" value="1"/>
</dbReference>
<dbReference type="InterPro" id="IPR027385">
    <property type="entry name" value="Beta-barrel_OMP"/>
</dbReference>
<dbReference type="AlphaFoldDB" id="A0A9X2EM46"/>
<gene>
    <name evidence="3" type="ORF">MO867_04545</name>
</gene>
<keyword evidence="1" id="KW-0732">Signal</keyword>
<evidence type="ECO:0000313" key="3">
    <source>
        <dbReference type="EMBL" id="MCO1333605.1"/>
    </source>
</evidence>
<evidence type="ECO:0000259" key="2">
    <source>
        <dbReference type="Pfam" id="PF13505"/>
    </source>
</evidence>
<name>A0A9X2EM46_9GAMM</name>
<evidence type="ECO:0000256" key="1">
    <source>
        <dbReference type="ARBA" id="ARBA00022729"/>
    </source>
</evidence>
<organism evidence="3 4">
    <name type="scientific">Microbulbifer okhotskensis</name>
    <dbReference type="NCBI Taxonomy" id="2926617"/>
    <lineage>
        <taxon>Bacteria</taxon>
        <taxon>Pseudomonadati</taxon>
        <taxon>Pseudomonadota</taxon>
        <taxon>Gammaproteobacteria</taxon>
        <taxon>Cellvibrionales</taxon>
        <taxon>Microbulbiferaceae</taxon>
        <taxon>Microbulbifer</taxon>
    </lineage>
</organism>
<proteinExistence type="predicted"/>
<protein>
    <submittedName>
        <fullName evidence="3">Porin family protein</fullName>
    </submittedName>
</protein>
<dbReference type="SUPFAM" id="SSF56925">
    <property type="entry name" value="OMPA-like"/>
    <property type="match status" value="1"/>
</dbReference>
<accession>A0A9X2EM46</accession>
<evidence type="ECO:0000313" key="4">
    <source>
        <dbReference type="Proteomes" id="UP001139028"/>
    </source>
</evidence>
<dbReference type="Pfam" id="PF13505">
    <property type="entry name" value="OMP_b-brl"/>
    <property type="match status" value="1"/>
</dbReference>
<dbReference type="EMBL" id="JALBWM010000011">
    <property type="protein sequence ID" value="MCO1333605.1"/>
    <property type="molecule type" value="Genomic_DNA"/>
</dbReference>
<feature type="domain" description="Outer membrane protein beta-barrel" evidence="2">
    <location>
        <begin position="23"/>
        <end position="149"/>
    </location>
</feature>
<dbReference type="RefSeq" id="WP_252465039.1">
    <property type="nucleotide sequence ID" value="NZ_JALBWM010000011.1"/>
</dbReference>
<reference evidence="3" key="1">
    <citation type="journal article" date="2022" name="Arch. Microbiol.">
        <title>Microbulbifer okhotskensis sp. nov., isolated from a deep bottom sediment of the Okhotsk Sea.</title>
        <authorList>
            <person name="Romanenko L."/>
            <person name="Kurilenko V."/>
            <person name="Otstavnykh N."/>
            <person name="Velansky P."/>
            <person name="Isaeva M."/>
            <person name="Mikhailov V."/>
        </authorList>
    </citation>
    <scope>NUCLEOTIDE SEQUENCE</scope>
    <source>
        <strain evidence="3">OS29</strain>
    </source>
</reference>
<dbReference type="Proteomes" id="UP001139028">
    <property type="component" value="Unassembled WGS sequence"/>
</dbReference>
<dbReference type="InterPro" id="IPR011250">
    <property type="entry name" value="OMP/PagP_B-barrel"/>
</dbReference>
<keyword evidence="4" id="KW-1185">Reference proteome</keyword>
<sequence>MSKIRKWASLLALIISPGVIAEGTYWGAVAGLADFDFSGVDNPVNLGIRTGYTRSSGLGVEVEYMGSVFSGEAQVYGRGEDVELQSLAAYATYRTEGDWYIKGRLGALYEDVSVGRKSSDDFGVSVGAGVGFKLSENYRLELEYTMIEKDIGFWSGGFSVRF</sequence>
<comment type="caution">
    <text evidence="3">The sequence shown here is derived from an EMBL/GenBank/DDBJ whole genome shotgun (WGS) entry which is preliminary data.</text>
</comment>